<dbReference type="InterPro" id="IPR020846">
    <property type="entry name" value="MFS_dom"/>
</dbReference>
<keyword evidence="9" id="KW-1185">Reference proteome</keyword>
<name>A0A0R3JT60_CALMK</name>
<dbReference type="PROSITE" id="PS50850">
    <property type="entry name" value="MFS"/>
    <property type="match status" value="1"/>
</dbReference>
<feature type="transmembrane region" description="Helical" evidence="6">
    <location>
        <begin position="224"/>
        <end position="247"/>
    </location>
</feature>
<dbReference type="EMBL" id="LKHP01000007">
    <property type="protein sequence ID" value="KRQ86705.1"/>
    <property type="molecule type" value="Genomic_DNA"/>
</dbReference>
<feature type="transmembrane region" description="Helical" evidence="6">
    <location>
        <begin position="53"/>
        <end position="73"/>
    </location>
</feature>
<evidence type="ECO:0000256" key="5">
    <source>
        <dbReference type="ARBA" id="ARBA00023136"/>
    </source>
</evidence>
<evidence type="ECO:0000256" key="4">
    <source>
        <dbReference type="ARBA" id="ARBA00022989"/>
    </source>
</evidence>
<evidence type="ECO:0000313" key="9">
    <source>
        <dbReference type="Proteomes" id="UP000052015"/>
    </source>
</evidence>
<evidence type="ECO:0000256" key="3">
    <source>
        <dbReference type="ARBA" id="ARBA00022692"/>
    </source>
</evidence>
<evidence type="ECO:0000256" key="6">
    <source>
        <dbReference type="SAM" id="Phobius"/>
    </source>
</evidence>
<dbReference type="Pfam" id="PF07690">
    <property type="entry name" value="MFS_1"/>
    <property type="match status" value="1"/>
</dbReference>
<feature type="transmembrane region" description="Helical" evidence="6">
    <location>
        <begin position="299"/>
        <end position="317"/>
    </location>
</feature>
<dbReference type="RefSeq" id="WP_057978624.1">
    <property type="nucleotide sequence ID" value="NZ_LKHP01000007.1"/>
</dbReference>
<accession>A0A0R3JT60</accession>
<feature type="transmembrane region" description="Helical" evidence="6">
    <location>
        <begin position="85"/>
        <end position="103"/>
    </location>
</feature>
<protein>
    <submittedName>
        <fullName evidence="8">Major Facilitator Superfamily protein</fullName>
    </submittedName>
</protein>
<feature type="transmembrane region" description="Helical" evidence="6">
    <location>
        <begin position="362"/>
        <end position="381"/>
    </location>
</feature>
<dbReference type="InterPro" id="IPR011701">
    <property type="entry name" value="MFS"/>
</dbReference>
<dbReference type="PATRIC" id="fig|908809.3.peg.1462"/>
<feature type="transmembrane region" description="Helical" evidence="6">
    <location>
        <begin position="323"/>
        <end position="342"/>
    </location>
</feature>
<organism evidence="8 9">
    <name type="scientific">Caloramator mitchellensis</name>
    <dbReference type="NCBI Taxonomy" id="908809"/>
    <lineage>
        <taxon>Bacteria</taxon>
        <taxon>Bacillati</taxon>
        <taxon>Bacillota</taxon>
        <taxon>Clostridia</taxon>
        <taxon>Eubacteriales</taxon>
        <taxon>Clostridiaceae</taxon>
        <taxon>Caloramator</taxon>
    </lineage>
</organism>
<dbReference type="STRING" id="908809.ABG79_01455"/>
<dbReference type="GO" id="GO:0005886">
    <property type="term" value="C:plasma membrane"/>
    <property type="evidence" value="ECO:0007669"/>
    <property type="project" value="UniProtKB-SubCell"/>
</dbReference>
<evidence type="ECO:0000259" key="7">
    <source>
        <dbReference type="PROSITE" id="PS50850"/>
    </source>
</evidence>
<dbReference type="PANTHER" id="PTHR23518:SF2">
    <property type="entry name" value="MAJOR FACILITATOR SUPERFAMILY TRANSPORTER"/>
    <property type="match status" value="1"/>
</dbReference>
<gene>
    <name evidence="8" type="ORF">ABG79_01455</name>
</gene>
<feature type="transmembrane region" description="Helical" evidence="6">
    <location>
        <begin position="109"/>
        <end position="130"/>
    </location>
</feature>
<feature type="transmembrane region" description="Helical" evidence="6">
    <location>
        <begin position="142"/>
        <end position="164"/>
    </location>
</feature>
<comment type="subcellular location">
    <subcellularLocation>
        <location evidence="1">Cell membrane</location>
        <topology evidence="1">Multi-pass membrane protein</topology>
    </subcellularLocation>
</comment>
<dbReference type="GO" id="GO:0022857">
    <property type="term" value="F:transmembrane transporter activity"/>
    <property type="evidence" value="ECO:0007669"/>
    <property type="project" value="InterPro"/>
</dbReference>
<dbReference type="OrthoDB" id="8952229at2"/>
<dbReference type="AlphaFoldDB" id="A0A0R3JT60"/>
<dbReference type="PANTHER" id="PTHR23518">
    <property type="entry name" value="C-METHYLTRANSFERASE"/>
    <property type="match status" value="1"/>
</dbReference>
<dbReference type="SUPFAM" id="SSF103473">
    <property type="entry name" value="MFS general substrate transporter"/>
    <property type="match status" value="1"/>
</dbReference>
<feature type="transmembrane region" description="Helical" evidence="6">
    <location>
        <begin position="387"/>
        <end position="408"/>
    </location>
</feature>
<evidence type="ECO:0000256" key="1">
    <source>
        <dbReference type="ARBA" id="ARBA00004651"/>
    </source>
</evidence>
<feature type="domain" description="Major facilitator superfamily (MFS) profile" evidence="7">
    <location>
        <begin position="1"/>
        <end position="412"/>
    </location>
</feature>
<comment type="caution">
    <text evidence="8">The sequence shown here is derived from an EMBL/GenBank/DDBJ whole genome shotgun (WGS) entry which is preliminary data.</text>
</comment>
<dbReference type="InterPro" id="IPR036259">
    <property type="entry name" value="MFS_trans_sf"/>
</dbReference>
<keyword evidence="5 6" id="KW-0472">Membrane</keyword>
<dbReference type="Gene3D" id="1.20.1250.20">
    <property type="entry name" value="MFS general substrate transporter like domains"/>
    <property type="match status" value="1"/>
</dbReference>
<sequence>MNRVARFVRHKLIGDLDGNAYVSVLFEPMWAVFGGMIFFYQPLYMKNLGLTEVQMGFLNSLAAALAVITSFVAGPITDRLGRRRTTLIFDLICWSGAMLVWAISQNFWYFLVAVVFNSFNKVSFTSWTCLSIEDTPEDKRVTFFSLIMIINLASGIFAPIAGLLVGKVGVVYAMRLIYGLGFISMTLMFLGRNKLTKETKIGLELMKKHSDISLKEKIKDYKDAMIFFFTNKITFIVFLIMLLTYLQNSFLYFQAVYLKEALGIKESLTSIIPGLSAFVNLVVYFSAMKALTKEGEAKSLFLGLLLNSIGVFIFLFVKPKFYILLAVSTIFMAAGNIITVTFRETLWSNVIGEEERAKIFSAGQGIISLVSIPAGYIAGYLYDVKAIYPFVISFVLYALSFYLSTIVLKINNSKEGI</sequence>
<reference evidence="8 9" key="1">
    <citation type="submission" date="2015-09" db="EMBL/GenBank/DDBJ databases">
        <title>Draft genome sequence of a Caloramator mitchellensis, a moderate thermophile from the Great Artesian Basin of Australia.</title>
        <authorList>
            <person name="Patel B.K."/>
        </authorList>
    </citation>
    <scope>NUCLEOTIDE SEQUENCE [LARGE SCALE GENOMIC DNA]</scope>
    <source>
        <strain evidence="8 9">VF08</strain>
    </source>
</reference>
<feature type="transmembrane region" description="Helical" evidence="6">
    <location>
        <begin position="267"/>
        <end position="287"/>
    </location>
</feature>
<proteinExistence type="predicted"/>
<evidence type="ECO:0000313" key="8">
    <source>
        <dbReference type="EMBL" id="KRQ86705.1"/>
    </source>
</evidence>
<keyword evidence="2" id="KW-0813">Transport</keyword>
<keyword evidence="4 6" id="KW-1133">Transmembrane helix</keyword>
<keyword evidence="3 6" id="KW-0812">Transmembrane</keyword>
<feature type="transmembrane region" description="Helical" evidence="6">
    <location>
        <begin position="170"/>
        <end position="190"/>
    </location>
</feature>
<feature type="transmembrane region" description="Helical" evidence="6">
    <location>
        <begin position="20"/>
        <end position="41"/>
    </location>
</feature>
<evidence type="ECO:0000256" key="2">
    <source>
        <dbReference type="ARBA" id="ARBA00022448"/>
    </source>
</evidence>
<dbReference type="Proteomes" id="UP000052015">
    <property type="component" value="Unassembled WGS sequence"/>
</dbReference>